<dbReference type="AlphaFoldDB" id="A0A6C0ACH3"/>
<organism evidence="1">
    <name type="scientific">viral metagenome</name>
    <dbReference type="NCBI Taxonomy" id="1070528"/>
    <lineage>
        <taxon>unclassified sequences</taxon>
        <taxon>metagenomes</taxon>
        <taxon>organismal metagenomes</taxon>
    </lineage>
</organism>
<accession>A0A6C0ACH3</accession>
<reference evidence="1" key="1">
    <citation type="journal article" date="2020" name="Nature">
        <title>Giant virus diversity and host interactions through global metagenomics.</title>
        <authorList>
            <person name="Schulz F."/>
            <person name="Roux S."/>
            <person name="Paez-Espino D."/>
            <person name="Jungbluth S."/>
            <person name="Walsh D.A."/>
            <person name="Denef V.J."/>
            <person name="McMahon K.D."/>
            <person name="Konstantinidis K.T."/>
            <person name="Eloe-Fadrosh E.A."/>
            <person name="Kyrpides N.C."/>
            <person name="Woyke T."/>
        </authorList>
    </citation>
    <scope>NUCLEOTIDE SEQUENCE</scope>
    <source>
        <strain evidence="1">GVMAG-S-1004661-13</strain>
    </source>
</reference>
<proteinExistence type="predicted"/>
<sequence>MDPVVEDYPRSAKNFNCLGPCYRPGVFVVHPITLKHITNNDYPFCPVNEWEHVNPETGKKEIRSTDKCFDPIRSGTVSNYELSMNIITPKIDFTCESFLKIYYNIYSMESTLEWLKDNSDVSYFTKRRVLDCAWIAYGFNNYILDDRLVFFYLDLVKEQRLNDIYNKFYKYISVDKDNVFFKKNIDEKDYKRDKKIEFIKLKFINYNNFNKFLNQYIEKFASKKNKVESHSENIIYLFEEYLEKKIQLSF</sequence>
<evidence type="ECO:0000313" key="1">
    <source>
        <dbReference type="EMBL" id="QHS77426.1"/>
    </source>
</evidence>
<name>A0A6C0ACH3_9ZZZZ</name>
<dbReference type="EMBL" id="MN740547">
    <property type="protein sequence ID" value="QHS77426.1"/>
    <property type="molecule type" value="Genomic_DNA"/>
</dbReference>
<protein>
    <submittedName>
        <fullName evidence="1">Uncharacterized protein</fullName>
    </submittedName>
</protein>